<accession>A0A7W3NG64</accession>
<dbReference type="EMBL" id="JACJHT010000012">
    <property type="protein sequence ID" value="MBA9042413.1"/>
    <property type="molecule type" value="Genomic_DNA"/>
</dbReference>
<keyword evidence="2" id="KW-1185">Reference proteome</keyword>
<evidence type="ECO:0000313" key="1">
    <source>
        <dbReference type="EMBL" id="MBA9042413.1"/>
    </source>
</evidence>
<name>A0A7W3NG64_PRIAR</name>
<dbReference type="AlphaFoldDB" id="A0A7W3NG64"/>
<protein>
    <submittedName>
        <fullName evidence="1">Uncharacterized protein</fullName>
    </submittedName>
</protein>
<proteinExistence type="predicted"/>
<dbReference type="Proteomes" id="UP000543174">
    <property type="component" value="Unassembled WGS sequence"/>
</dbReference>
<evidence type="ECO:0000313" key="2">
    <source>
        <dbReference type="Proteomes" id="UP000543174"/>
    </source>
</evidence>
<dbReference type="RefSeq" id="WP_242412742.1">
    <property type="nucleotide sequence ID" value="NZ_JACJHT010000012.1"/>
</dbReference>
<sequence>MEYDGQELDIEVFFNNWVAQLNKFPIYTLFSYAKVDEEEIDHTFSSASIEYAKLKIKKERFIKSKIQDNKQFEIVMSYLYRQGSINDFAGWSLSEDLFSFDKRDMKTLFGRRKIHMPVVTLQKDSTMFWICHDGSSVISISNDTLFSVLVQSLAFLYII</sequence>
<comment type="caution">
    <text evidence="1">The sequence shown here is derived from an EMBL/GenBank/DDBJ whole genome shotgun (WGS) entry which is preliminary data.</text>
</comment>
<organism evidence="1 2">
    <name type="scientific">Priestia aryabhattai</name>
    <name type="common">Bacillus aryabhattai</name>
    <dbReference type="NCBI Taxonomy" id="412384"/>
    <lineage>
        <taxon>Bacteria</taxon>
        <taxon>Bacillati</taxon>
        <taxon>Bacillota</taxon>
        <taxon>Bacilli</taxon>
        <taxon>Bacillales</taxon>
        <taxon>Bacillaceae</taxon>
        <taxon>Priestia</taxon>
    </lineage>
</organism>
<gene>
    <name evidence="1" type="ORF">HNP21_005548</name>
</gene>
<reference evidence="1" key="1">
    <citation type="submission" date="2020-08" db="EMBL/GenBank/DDBJ databases">
        <title>Functional genomics of gut bacteria from endangered species of beetles.</title>
        <authorList>
            <person name="Carlos-Shanley C."/>
        </authorList>
    </citation>
    <scope>NUCLEOTIDE SEQUENCE [LARGE SCALE GENOMIC DNA]</scope>
    <source>
        <strain evidence="1">S00060</strain>
    </source>
</reference>